<keyword evidence="18" id="KW-1185">Reference proteome</keyword>
<evidence type="ECO:0000256" key="12">
    <source>
        <dbReference type="PIRNR" id="PIRNR006769"/>
    </source>
</evidence>
<dbReference type="InterPro" id="IPR016192">
    <property type="entry name" value="APOBEC/CMP_deaminase_Zn-bd"/>
</dbReference>
<dbReference type="Pfam" id="PF01872">
    <property type="entry name" value="RibD_C"/>
    <property type="match status" value="1"/>
</dbReference>
<keyword evidence="8 12" id="KW-0862">Zinc</keyword>
<feature type="binding site" evidence="14">
    <location>
        <position position="316"/>
    </location>
    <ligand>
        <name>substrate</name>
    </ligand>
</feature>
<accession>Q0G6H7</accession>
<comment type="function">
    <text evidence="1 12">Converts 2,5-diamino-6-(ribosylamino)-4(3h)-pyrimidinone 5'-phosphate into 5-amino-6-(ribosylamino)-2,4(1h,3h)-pyrimidinedione 5'-phosphate.</text>
</comment>
<evidence type="ECO:0000256" key="3">
    <source>
        <dbReference type="ARBA" id="ARBA00004910"/>
    </source>
</evidence>
<feature type="binding site" evidence="14">
    <location>
        <position position="226"/>
    </location>
    <ligand>
        <name>substrate</name>
    </ligand>
</feature>
<feature type="binding site" evidence="15">
    <location>
        <position position="103"/>
    </location>
    <ligand>
        <name>Zn(2+)</name>
        <dbReference type="ChEBI" id="CHEBI:29105"/>
        <note>catalytic</note>
    </ligand>
</feature>
<comment type="similarity">
    <text evidence="5 12">In the C-terminal section; belongs to the HTP reductase family.</text>
</comment>
<gene>
    <name evidence="17" type="ORF">FP2506_07846</name>
</gene>
<dbReference type="PROSITE" id="PS00903">
    <property type="entry name" value="CYT_DCMP_DEAMINASES_1"/>
    <property type="match status" value="1"/>
</dbReference>
<dbReference type="GO" id="GO:0009231">
    <property type="term" value="P:riboflavin biosynthetic process"/>
    <property type="evidence" value="ECO:0007669"/>
    <property type="project" value="UniProtKB-UniPathway"/>
</dbReference>
<dbReference type="SUPFAM" id="SSF53927">
    <property type="entry name" value="Cytidine deaminase-like"/>
    <property type="match status" value="1"/>
</dbReference>
<evidence type="ECO:0000256" key="10">
    <source>
        <dbReference type="ARBA" id="ARBA00023002"/>
    </source>
</evidence>
<protein>
    <recommendedName>
        <fullName evidence="12">Riboflavin biosynthesis protein RibD</fullName>
    </recommendedName>
    <domain>
        <recommendedName>
            <fullName evidence="12">Diaminohydroxyphosphoribosylaminopyrimidine deaminase</fullName>
            <shortName evidence="12">DRAP deaminase</shortName>
            <ecNumber evidence="12">3.5.4.26</ecNumber>
        </recommendedName>
        <alternativeName>
            <fullName evidence="12">Riboflavin-specific deaminase</fullName>
        </alternativeName>
    </domain>
    <domain>
        <recommendedName>
            <fullName evidence="12">5-amino-6-(5-phosphoribosylamino)uracil reductase</fullName>
            <ecNumber evidence="12">1.1.1.193</ecNumber>
        </recommendedName>
        <alternativeName>
            <fullName evidence="12">HTP reductase</fullName>
        </alternativeName>
    </domain>
</protein>
<comment type="pathway">
    <text evidence="3 12">Cofactor biosynthesis; riboflavin biosynthesis; 5-amino-6-(D-ribitylamino)uracil from GTP: step 3/4.</text>
</comment>
<dbReference type="GO" id="GO:0008835">
    <property type="term" value="F:diaminohydroxyphosphoribosylaminopyrimidine deaminase activity"/>
    <property type="evidence" value="ECO:0007669"/>
    <property type="project" value="UniProtKB-EC"/>
</dbReference>
<dbReference type="STRING" id="217511.GCA_001463845_00344"/>
<evidence type="ECO:0000256" key="4">
    <source>
        <dbReference type="ARBA" id="ARBA00005259"/>
    </source>
</evidence>
<evidence type="ECO:0000256" key="15">
    <source>
        <dbReference type="PIRSR" id="PIRSR006769-3"/>
    </source>
</evidence>
<dbReference type="eggNOG" id="COG1985">
    <property type="taxonomic scope" value="Bacteria"/>
</dbReference>
<evidence type="ECO:0000256" key="11">
    <source>
        <dbReference type="ARBA" id="ARBA00023268"/>
    </source>
</evidence>
<evidence type="ECO:0000256" key="9">
    <source>
        <dbReference type="ARBA" id="ARBA00022857"/>
    </source>
</evidence>
<keyword evidence="7 12" id="KW-0479">Metal-binding</keyword>
<dbReference type="HOGENOM" id="CLU_036590_1_1_5"/>
<organism evidence="17 18">
    <name type="scientific">Fulvimarina pelagi HTCC2506</name>
    <dbReference type="NCBI Taxonomy" id="314231"/>
    <lineage>
        <taxon>Bacteria</taxon>
        <taxon>Pseudomonadati</taxon>
        <taxon>Pseudomonadota</taxon>
        <taxon>Alphaproteobacteria</taxon>
        <taxon>Hyphomicrobiales</taxon>
        <taxon>Aurantimonadaceae</taxon>
        <taxon>Fulvimarina</taxon>
    </lineage>
</organism>
<evidence type="ECO:0000256" key="2">
    <source>
        <dbReference type="ARBA" id="ARBA00004882"/>
    </source>
</evidence>
<evidence type="ECO:0000313" key="17">
    <source>
        <dbReference type="EMBL" id="EAU42737.1"/>
    </source>
</evidence>
<feature type="binding site" evidence="14">
    <location>
        <position position="173"/>
    </location>
    <ligand>
        <name>NADP(+)</name>
        <dbReference type="ChEBI" id="CHEBI:58349"/>
    </ligand>
</feature>
<dbReference type="EC" id="1.1.1.193" evidence="12"/>
<evidence type="ECO:0000256" key="5">
    <source>
        <dbReference type="ARBA" id="ARBA00007417"/>
    </source>
</evidence>
<dbReference type="EC" id="3.5.4.26" evidence="12"/>
<feature type="binding site" evidence="14">
    <location>
        <position position="203"/>
    </location>
    <ligand>
        <name>substrate</name>
    </ligand>
</feature>
<reference evidence="17 18" key="1">
    <citation type="journal article" date="2010" name="J. Bacteriol.">
        <title>Genome sequence of Fulvimarina pelagi HTCC2506T, a Mn(II)-oxidizing alphaproteobacterium possessing an aerobic anoxygenic photosynthetic gene cluster and Xanthorhodopsin.</title>
        <authorList>
            <person name="Kang I."/>
            <person name="Oh H.M."/>
            <person name="Lim S.I."/>
            <person name="Ferriera S."/>
            <person name="Giovannoni S.J."/>
            <person name="Cho J.C."/>
        </authorList>
    </citation>
    <scope>NUCLEOTIDE SEQUENCE [LARGE SCALE GENOMIC DNA]</scope>
    <source>
        <strain evidence="17 18">HTCC2506</strain>
    </source>
</reference>
<dbReference type="GO" id="GO:0008270">
    <property type="term" value="F:zinc ion binding"/>
    <property type="evidence" value="ECO:0007669"/>
    <property type="project" value="InterPro"/>
</dbReference>
<comment type="catalytic activity">
    <reaction evidence="12">
        <text>2,5-diamino-6-hydroxy-4-(5-phosphoribosylamino)-pyrimidine + H2O + H(+) = 5-amino-6-(5-phospho-D-ribosylamino)uracil + NH4(+)</text>
        <dbReference type="Rhea" id="RHEA:21868"/>
        <dbReference type="ChEBI" id="CHEBI:15377"/>
        <dbReference type="ChEBI" id="CHEBI:15378"/>
        <dbReference type="ChEBI" id="CHEBI:28938"/>
        <dbReference type="ChEBI" id="CHEBI:58453"/>
        <dbReference type="ChEBI" id="CHEBI:58614"/>
        <dbReference type="EC" id="3.5.4.26"/>
    </reaction>
</comment>
<dbReference type="Gene3D" id="3.40.140.10">
    <property type="entry name" value="Cytidine Deaminase, domain 2"/>
    <property type="match status" value="1"/>
</dbReference>
<comment type="cofactor">
    <cofactor evidence="12 15">
        <name>Zn(2+)</name>
        <dbReference type="ChEBI" id="CHEBI:29105"/>
    </cofactor>
    <text evidence="12 15">Binds 1 zinc ion.</text>
</comment>
<comment type="caution">
    <text evidence="17">The sequence shown here is derived from an EMBL/GenBank/DDBJ whole genome shotgun (WGS) entry which is preliminary data.</text>
</comment>
<dbReference type="PIRSF" id="PIRSF006769">
    <property type="entry name" value="RibD"/>
    <property type="match status" value="1"/>
</dbReference>
<sequence>MAVPQADPPAIPILSAANERFMAAAIRFGFRHAGLTGTNPSVATLIVRDDGAGPRIVGRGITARGGRPHAEAQALGEAGTLARGAVAYVTLEPCAHHGRTPPCAEALVASGVSRVVSAAADPDPRVDGKGHAILEKGGLSVTPRVMAKEAASDLSAYLTRHARNRPQITLKMAVSPDGMIGRKGHGQVFITGPIANRQTHLVRARHDAILVGMGTVREDDPGLDCRLPGLENRSPRRIVLDPDLTIEPETGLVRSARQTPLTIVARGDTDADKRQSLMAAGADFVACDVVPGTGRVALPELMEDLGATGIQNILVEGGATVGESFLEADLVDRLILVEGETMVGEGGIVSPIDVASGKQRFKLTERLRFGPDQWFEFERRI</sequence>
<dbReference type="Gene3D" id="3.40.430.10">
    <property type="entry name" value="Dihydrofolate Reductase, subunit A"/>
    <property type="match status" value="1"/>
</dbReference>
<comment type="similarity">
    <text evidence="4 12">In the N-terminal section; belongs to the cytidine and deoxycytidylate deaminase family.</text>
</comment>
<dbReference type="RefSeq" id="WP_007066711.1">
    <property type="nucleotide sequence ID" value="NZ_DS022272.1"/>
</dbReference>
<proteinExistence type="inferred from homology"/>
<feature type="binding site" evidence="14">
    <location>
        <position position="219"/>
    </location>
    <ligand>
        <name>NADP(+)</name>
        <dbReference type="ChEBI" id="CHEBI:58349"/>
    </ligand>
</feature>
<dbReference type="SUPFAM" id="SSF53597">
    <property type="entry name" value="Dihydrofolate reductase-like"/>
    <property type="match status" value="1"/>
</dbReference>
<dbReference type="NCBIfam" id="TIGR00326">
    <property type="entry name" value="eubact_ribD"/>
    <property type="match status" value="1"/>
</dbReference>
<feature type="binding site" evidence="14">
    <location>
        <begin position="318"/>
        <end position="324"/>
    </location>
    <ligand>
        <name>NADP(+)</name>
        <dbReference type="ChEBI" id="CHEBI:58349"/>
    </ligand>
</feature>
<feature type="binding site" evidence="14">
    <location>
        <position position="223"/>
    </location>
    <ligand>
        <name>substrate</name>
    </ligand>
</feature>
<dbReference type="PROSITE" id="PS51747">
    <property type="entry name" value="CYT_DCMP_DEAMINASES_2"/>
    <property type="match status" value="1"/>
</dbReference>
<feature type="binding site" evidence="15">
    <location>
        <position position="94"/>
    </location>
    <ligand>
        <name>Zn(2+)</name>
        <dbReference type="ChEBI" id="CHEBI:29105"/>
        <note>catalytic</note>
    </ligand>
</feature>
<dbReference type="InterPro" id="IPR004794">
    <property type="entry name" value="Eubact_RibD"/>
</dbReference>
<dbReference type="Proteomes" id="UP000004310">
    <property type="component" value="Unassembled WGS sequence"/>
</dbReference>
<keyword evidence="6 12" id="KW-0686">Riboflavin biosynthesis</keyword>
<feature type="active site" description="Proton donor" evidence="13">
    <location>
        <position position="71"/>
    </location>
</feature>
<dbReference type="AlphaFoldDB" id="Q0G6H7"/>
<feature type="domain" description="CMP/dCMP-type deaminase" evidence="16">
    <location>
        <begin position="16"/>
        <end position="141"/>
    </location>
</feature>
<keyword evidence="9 12" id="KW-0521">NADP</keyword>
<dbReference type="GO" id="GO:0008703">
    <property type="term" value="F:5-amino-6-(5-phosphoribosylamino)uracil reductase activity"/>
    <property type="evidence" value="ECO:0007669"/>
    <property type="project" value="UniProtKB-EC"/>
</dbReference>
<feature type="binding site" evidence="14">
    <location>
        <position position="215"/>
    </location>
    <ligand>
        <name>NADP(+)</name>
        <dbReference type="ChEBI" id="CHEBI:58349"/>
    </ligand>
</feature>
<feature type="binding site" evidence="15">
    <location>
        <position position="69"/>
    </location>
    <ligand>
        <name>Zn(2+)</name>
        <dbReference type="ChEBI" id="CHEBI:29105"/>
        <note>catalytic</note>
    </ligand>
</feature>
<evidence type="ECO:0000256" key="13">
    <source>
        <dbReference type="PIRSR" id="PIRSR006769-1"/>
    </source>
</evidence>
<dbReference type="InterPro" id="IPR002125">
    <property type="entry name" value="CMP_dCMP_dom"/>
</dbReference>
<dbReference type="InterPro" id="IPR016193">
    <property type="entry name" value="Cytidine_deaminase-like"/>
</dbReference>
<dbReference type="PANTHER" id="PTHR38011">
    <property type="entry name" value="DIHYDROFOLATE REDUCTASE FAMILY PROTEIN (AFU_ORTHOLOGUE AFUA_8G06820)"/>
    <property type="match status" value="1"/>
</dbReference>
<evidence type="ECO:0000256" key="6">
    <source>
        <dbReference type="ARBA" id="ARBA00022619"/>
    </source>
</evidence>
<keyword evidence="12" id="KW-0378">Hydrolase</keyword>
<evidence type="ECO:0000256" key="14">
    <source>
        <dbReference type="PIRSR" id="PIRSR006769-2"/>
    </source>
</evidence>
<dbReference type="InterPro" id="IPR050765">
    <property type="entry name" value="Riboflavin_Biosynth_HTPR"/>
</dbReference>
<evidence type="ECO:0000256" key="7">
    <source>
        <dbReference type="ARBA" id="ARBA00022723"/>
    </source>
</evidence>
<keyword evidence="10 12" id="KW-0560">Oxidoreductase</keyword>
<dbReference type="InterPro" id="IPR002734">
    <property type="entry name" value="RibDG_C"/>
</dbReference>
<dbReference type="EMBL" id="AATP01000001">
    <property type="protein sequence ID" value="EAU42737.1"/>
    <property type="molecule type" value="Genomic_DNA"/>
</dbReference>
<name>Q0G6H7_9HYPH</name>
<keyword evidence="11" id="KW-0511">Multifunctional enzyme</keyword>
<dbReference type="UniPathway" id="UPA00275">
    <property type="reaction ID" value="UER00401"/>
</dbReference>
<dbReference type="CDD" id="cd01284">
    <property type="entry name" value="Riboflavin_deaminase-reductase"/>
    <property type="match status" value="1"/>
</dbReference>
<comment type="catalytic activity">
    <reaction evidence="12">
        <text>5-amino-6-(5-phospho-D-ribitylamino)uracil + NADP(+) = 5-amino-6-(5-phospho-D-ribosylamino)uracil + NADPH + H(+)</text>
        <dbReference type="Rhea" id="RHEA:17845"/>
        <dbReference type="ChEBI" id="CHEBI:15378"/>
        <dbReference type="ChEBI" id="CHEBI:57783"/>
        <dbReference type="ChEBI" id="CHEBI:58349"/>
        <dbReference type="ChEBI" id="CHEBI:58421"/>
        <dbReference type="ChEBI" id="CHEBI:58453"/>
        <dbReference type="EC" id="1.1.1.193"/>
    </reaction>
</comment>
<evidence type="ECO:0000313" key="18">
    <source>
        <dbReference type="Proteomes" id="UP000004310"/>
    </source>
</evidence>
<evidence type="ECO:0000259" key="16">
    <source>
        <dbReference type="PROSITE" id="PS51747"/>
    </source>
</evidence>
<dbReference type="PANTHER" id="PTHR38011:SF7">
    <property type="entry name" value="2,5-DIAMINO-6-RIBOSYLAMINO-4(3H)-PYRIMIDINONE 5'-PHOSPHATE REDUCTASE"/>
    <property type="match status" value="1"/>
</dbReference>
<evidence type="ECO:0000256" key="8">
    <source>
        <dbReference type="ARBA" id="ARBA00022833"/>
    </source>
</evidence>
<evidence type="ECO:0000256" key="1">
    <source>
        <dbReference type="ARBA" id="ARBA00002151"/>
    </source>
</evidence>
<comment type="pathway">
    <text evidence="2 12">Cofactor biosynthesis; riboflavin biosynthesis; 5-amino-6-(D-ribitylamino)uracil from GTP: step 2/4.</text>
</comment>
<dbReference type="eggNOG" id="COG0117">
    <property type="taxonomic scope" value="Bacteria"/>
</dbReference>
<dbReference type="InterPro" id="IPR024072">
    <property type="entry name" value="DHFR-like_dom_sf"/>
</dbReference>
<dbReference type="Pfam" id="PF00383">
    <property type="entry name" value="dCMP_cyt_deam_1"/>
    <property type="match status" value="1"/>
</dbReference>